<proteinExistence type="predicted"/>
<sequence length="188" mass="21084">MAKRKARWGSIFKLPSFAKGPRLQDACDLICLETQERLSSGVLRNVEKNEPKLGDTVELIAISTGTINPTGVEGDEADKLYKLDMEAYEGDGPLYARTSEYLGQYDSGGSILSPEAWSLMRCQTNEITEAKKETELYGIEGSDGREYHFYNVLWVERNREIAYRRAAGRVPKVIWDANCTPPTKIILG</sequence>
<dbReference type="EMBL" id="WNKQ01000006">
    <property type="protein sequence ID" value="KAF5851052.1"/>
    <property type="molecule type" value="Genomic_DNA"/>
</dbReference>
<evidence type="ECO:0000313" key="2">
    <source>
        <dbReference type="Proteomes" id="UP000624244"/>
    </source>
</evidence>
<protein>
    <submittedName>
        <fullName evidence="1">Uncharacterized protein</fullName>
    </submittedName>
</protein>
<dbReference type="AlphaFoldDB" id="A0A8H5ZKP9"/>
<accession>A0A8H5ZKP9</accession>
<gene>
    <name evidence="1" type="ORF">GGP41_010721</name>
</gene>
<organism evidence="1 2">
    <name type="scientific">Cochliobolus sativus</name>
    <name type="common">Common root rot and spot blotch fungus</name>
    <name type="synonym">Bipolaris sorokiniana</name>
    <dbReference type="NCBI Taxonomy" id="45130"/>
    <lineage>
        <taxon>Eukaryota</taxon>
        <taxon>Fungi</taxon>
        <taxon>Dikarya</taxon>
        <taxon>Ascomycota</taxon>
        <taxon>Pezizomycotina</taxon>
        <taxon>Dothideomycetes</taxon>
        <taxon>Pleosporomycetidae</taxon>
        <taxon>Pleosporales</taxon>
        <taxon>Pleosporineae</taxon>
        <taxon>Pleosporaceae</taxon>
        <taxon>Bipolaris</taxon>
    </lineage>
</organism>
<dbReference type="OMA" id="IWDANCT"/>
<reference evidence="1" key="1">
    <citation type="submission" date="2019-11" db="EMBL/GenBank/DDBJ databases">
        <title>Bipolaris sorokiniana Genome sequencing.</title>
        <authorList>
            <person name="Wang H."/>
        </authorList>
    </citation>
    <scope>NUCLEOTIDE SEQUENCE</scope>
</reference>
<dbReference type="Proteomes" id="UP000624244">
    <property type="component" value="Unassembled WGS sequence"/>
</dbReference>
<name>A0A8H5ZKP9_COCSA</name>
<comment type="caution">
    <text evidence="1">The sequence shown here is derived from an EMBL/GenBank/DDBJ whole genome shotgun (WGS) entry which is preliminary data.</text>
</comment>
<evidence type="ECO:0000313" key="1">
    <source>
        <dbReference type="EMBL" id="KAF5851052.1"/>
    </source>
</evidence>